<gene>
    <name evidence="2" type="ORF">HHI36_019626</name>
</gene>
<feature type="compositionally biased region" description="Acidic residues" evidence="1">
    <location>
        <begin position="102"/>
        <end position="113"/>
    </location>
</feature>
<feature type="region of interest" description="Disordered" evidence="1">
    <location>
        <begin position="97"/>
        <end position="150"/>
    </location>
</feature>
<dbReference type="Proteomes" id="UP001516400">
    <property type="component" value="Unassembled WGS sequence"/>
</dbReference>
<sequence length="163" mass="18578">MALVPPDVVLSTDRVEVPTLWKNQYKIEIRHKCCFWKINKVGSCTLFCSEVIGISSRPRRDSKIAEILHICEYSDYGMEDDDDRIVDLDYQADNAIEQEPFSNDENEDDEVNIDEIIGSLEDSEPDPSPSTSAVLTGWQAAQTEGRPKKPQTLNLRWKKKICS</sequence>
<comment type="caution">
    <text evidence="2">The sequence shown here is derived from an EMBL/GenBank/DDBJ whole genome shotgun (WGS) entry which is preliminary data.</text>
</comment>
<organism evidence="2 3">
    <name type="scientific">Cryptolaemus montrouzieri</name>
    <dbReference type="NCBI Taxonomy" id="559131"/>
    <lineage>
        <taxon>Eukaryota</taxon>
        <taxon>Metazoa</taxon>
        <taxon>Ecdysozoa</taxon>
        <taxon>Arthropoda</taxon>
        <taxon>Hexapoda</taxon>
        <taxon>Insecta</taxon>
        <taxon>Pterygota</taxon>
        <taxon>Neoptera</taxon>
        <taxon>Endopterygota</taxon>
        <taxon>Coleoptera</taxon>
        <taxon>Polyphaga</taxon>
        <taxon>Cucujiformia</taxon>
        <taxon>Coccinelloidea</taxon>
        <taxon>Coccinellidae</taxon>
        <taxon>Scymninae</taxon>
        <taxon>Scymnini</taxon>
        <taxon>Cryptolaemus</taxon>
    </lineage>
</organism>
<evidence type="ECO:0000313" key="2">
    <source>
        <dbReference type="EMBL" id="KAL3274843.1"/>
    </source>
</evidence>
<dbReference type="EMBL" id="JABFTP020000083">
    <property type="protein sequence ID" value="KAL3274843.1"/>
    <property type="molecule type" value="Genomic_DNA"/>
</dbReference>
<accession>A0ABD2N7W7</accession>
<keyword evidence="3" id="KW-1185">Reference proteome</keyword>
<feature type="compositionally biased region" description="Polar residues" evidence="1">
    <location>
        <begin position="131"/>
        <end position="142"/>
    </location>
</feature>
<evidence type="ECO:0000313" key="3">
    <source>
        <dbReference type="Proteomes" id="UP001516400"/>
    </source>
</evidence>
<proteinExistence type="predicted"/>
<dbReference type="AlphaFoldDB" id="A0ABD2N7W7"/>
<dbReference type="InterPro" id="IPR018247">
    <property type="entry name" value="EF_Hand_1_Ca_BS"/>
</dbReference>
<evidence type="ECO:0000256" key="1">
    <source>
        <dbReference type="SAM" id="MobiDB-lite"/>
    </source>
</evidence>
<dbReference type="PROSITE" id="PS00018">
    <property type="entry name" value="EF_HAND_1"/>
    <property type="match status" value="1"/>
</dbReference>
<protein>
    <submittedName>
        <fullName evidence="2">Uncharacterized protein</fullName>
    </submittedName>
</protein>
<name>A0ABD2N7W7_9CUCU</name>
<reference evidence="2 3" key="1">
    <citation type="journal article" date="2021" name="BMC Biol.">
        <title>Horizontally acquired antibacterial genes associated with adaptive radiation of ladybird beetles.</title>
        <authorList>
            <person name="Li H.S."/>
            <person name="Tang X.F."/>
            <person name="Huang Y.H."/>
            <person name="Xu Z.Y."/>
            <person name="Chen M.L."/>
            <person name="Du X.Y."/>
            <person name="Qiu B.Y."/>
            <person name="Chen P.T."/>
            <person name="Zhang W."/>
            <person name="Slipinski A."/>
            <person name="Escalona H.E."/>
            <person name="Waterhouse R.M."/>
            <person name="Zwick A."/>
            <person name="Pang H."/>
        </authorList>
    </citation>
    <scope>NUCLEOTIDE SEQUENCE [LARGE SCALE GENOMIC DNA]</scope>
    <source>
        <strain evidence="2">SYSU2018</strain>
    </source>
</reference>